<accession>A0A565C8X9</accession>
<dbReference type="Proteomes" id="UP000489600">
    <property type="component" value="Unassembled WGS sequence"/>
</dbReference>
<dbReference type="OrthoDB" id="1108948at2759"/>
<gene>
    <name evidence="2" type="ORF">ANE_LOCUS20535</name>
</gene>
<reference evidence="2" key="1">
    <citation type="submission" date="2019-07" db="EMBL/GenBank/DDBJ databases">
        <authorList>
            <person name="Dittberner H."/>
        </authorList>
    </citation>
    <scope>NUCLEOTIDE SEQUENCE [LARGE SCALE GENOMIC DNA]</scope>
</reference>
<comment type="caution">
    <text evidence="2">The sequence shown here is derived from an EMBL/GenBank/DDBJ whole genome shotgun (WGS) entry which is preliminary data.</text>
</comment>
<sequence>MTASDYVKNQPHLQGKPLTIQNQYSALAEFPPLSYSKAVATTNRGQSSEPTQTPPTKSAYFLKPHKQHLYTTHYPEPIKLKELQTFTNRIFYEDCLYPTDNVTKNRTFYEYILVDSRSIEITHYPDKTNPNTISYSTCKILRIAPLQDLGFQHLHTTKPFSQPGFPITGYTYTDYQNAWFRFLYLRPYDHSWFLAFDQKFNTYVPGWFYEWWHWFGPCDQIYPADLLKTAYPYFLKYIPKQTLGTYQKILFHANMGIPWICSWHFNLTQALPDMPYSLIKEYRVKWWDKYNLDRCSLINITKFFGNARQDQLLVQSVSKSIPLLTPSQLTQIQPITIPSQTPSPTKSTSSTSSQKHKKKAKLKKALQALSQELLDSSDDEDIINQDDLSSDPNAPYGGPLAQDPFEDMQP</sequence>
<feature type="compositionally biased region" description="Low complexity" evidence="1">
    <location>
        <begin position="334"/>
        <end position="353"/>
    </location>
</feature>
<keyword evidence="3" id="KW-1185">Reference proteome</keyword>
<dbReference type="PANTHER" id="PTHR48434">
    <property type="entry name" value="(RAPE) HYPOTHETICAL PROTEIN"/>
    <property type="match status" value="1"/>
</dbReference>
<organism evidence="2 3">
    <name type="scientific">Arabis nemorensis</name>
    <dbReference type="NCBI Taxonomy" id="586526"/>
    <lineage>
        <taxon>Eukaryota</taxon>
        <taxon>Viridiplantae</taxon>
        <taxon>Streptophyta</taxon>
        <taxon>Embryophyta</taxon>
        <taxon>Tracheophyta</taxon>
        <taxon>Spermatophyta</taxon>
        <taxon>Magnoliopsida</taxon>
        <taxon>eudicotyledons</taxon>
        <taxon>Gunneridae</taxon>
        <taxon>Pentapetalae</taxon>
        <taxon>rosids</taxon>
        <taxon>malvids</taxon>
        <taxon>Brassicales</taxon>
        <taxon>Brassicaceae</taxon>
        <taxon>Arabideae</taxon>
        <taxon>Arabis</taxon>
    </lineage>
</organism>
<evidence type="ECO:0000313" key="3">
    <source>
        <dbReference type="Proteomes" id="UP000489600"/>
    </source>
</evidence>
<dbReference type="PANTHER" id="PTHR48434:SF1">
    <property type="entry name" value="(RAPE) HYPOTHETICAL PROTEIN"/>
    <property type="match status" value="1"/>
</dbReference>
<dbReference type="AlphaFoldDB" id="A0A565C8X9"/>
<protein>
    <submittedName>
        <fullName evidence="2">Uncharacterized protein</fullName>
    </submittedName>
</protein>
<name>A0A565C8X9_9BRAS</name>
<feature type="region of interest" description="Disordered" evidence="1">
    <location>
        <begin position="334"/>
        <end position="362"/>
    </location>
</feature>
<dbReference type="EMBL" id="CABITT030000007">
    <property type="protein sequence ID" value="VVB10091.1"/>
    <property type="molecule type" value="Genomic_DNA"/>
</dbReference>
<proteinExistence type="predicted"/>
<feature type="region of interest" description="Disordered" evidence="1">
    <location>
        <begin position="376"/>
        <end position="410"/>
    </location>
</feature>
<evidence type="ECO:0000313" key="2">
    <source>
        <dbReference type="EMBL" id="VVB10091.1"/>
    </source>
</evidence>
<evidence type="ECO:0000256" key="1">
    <source>
        <dbReference type="SAM" id="MobiDB-lite"/>
    </source>
</evidence>